<sequence>MPPPAKKPSKPIFKTSSPFTETKCLLAPLGEHRKTHIQPSKGKKRKRDTKSPPDAIKPPIPVIGPHILVGLNSVTRHLEALAASTAPPSASIDESTTNEHDRSVAEDGRQSKVLPKPLSFIVLTHPQPSLSPSHAHIPTLVHLATLRPHSEAKSSESTRLVTLPTSHDARYASSLHIPRVGAIGIYSGAPGAKALEEYVRSHVGLTQCPWVDEALNPEWRGLNVQQARAV</sequence>
<accession>A0ACC2IUX1</accession>
<protein>
    <submittedName>
        <fullName evidence="1">Uncharacterized protein</fullName>
    </submittedName>
</protein>
<comment type="caution">
    <text evidence="1">The sequence shown here is derived from an EMBL/GenBank/DDBJ whole genome shotgun (WGS) entry which is preliminary data.</text>
</comment>
<name>A0ACC2IUX1_9PLEO</name>
<dbReference type="Proteomes" id="UP001153331">
    <property type="component" value="Unassembled WGS sequence"/>
</dbReference>
<keyword evidence="2" id="KW-1185">Reference proteome</keyword>
<reference evidence="1" key="1">
    <citation type="submission" date="2022-11" db="EMBL/GenBank/DDBJ databases">
        <title>Genome Sequence of Boeremia exigua.</title>
        <authorList>
            <person name="Buettner E."/>
        </authorList>
    </citation>
    <scope>NUCLEOTIDE SEQUENCE</scope>
    <source>
        <strain evidence="1">CU02</strain>
    </source>
</reference>
<dbReference type="EMBL" id="JAPHNI010000004">
    <property type="protein sequence ID" value="KAJ8119011.1"/>
    <property type="molecule type" value="Genomic_DNA"/>
</dbReference>
<evidence type="ECO:0000313" key="1">
    <source>
        <dbReference type="EMBL" id="KAJ8119011.1"/>
    </source>
</evidence>
<evidence type="ECO:0000313" key="2">
    <source>
        <dbReference type="Proteomes" id="UP001153331"/>
    </source>
</evidence>
<organism evidence="1 2">
    <name type="scientific">Boeremia exigua</name>
    <dbReference type="NCBI Taxonomy" id="749465"/>
    <lineage>
        <taxon>Eukaryota</taxon>
        <taxon>Fungi</taxon>
        <taxon>Dikarya</taxon>
        <taxon>Ascomycota</taxon>
        <taxon>Pezizomycotina</taxon>
        <taxon>Dothideomycetes</taxon>
        <taxon>Pleosporomycetidae</taxon>
        <taxon>Pleosporales</taxon>
        <taxon>Pleosporineae</taxon>
        <taxon>Didymellaceae</taxon>
        <taxon>Boeremia</taxon>
    </lineage>
</organism>
<gene>
    <name evidence="1" type="ORF">OPT61_g116</name>
</gene>
<proteinExistence type="predicted"/>